<evidence type="ECO:0000313" key="10">
    <source>
        <dbReference type="Proteomes" id="UP001268864"/>
    </source>
</evidence>
<evidence type="ECO:0000256" key="4">
    <source>
        <dbReference type="ARBA" id="ARBA00022822"/>
    </source>
</evidence>
<dbReference type="GO" id="GO:0046820">
    <property type="term" value="F:4-amino-4-deoxychorismate synthase activity"/>
    <property type="evidence" value="ECO:0007669"/>
    <property type="project" value="UniProtKB-EC"/>
</dbReference>
<dbReference type="EMBL" id="JAMQOS010000001">
    <property type="protein sequence ID" value="MDS0281342.1"/>
    <property type="molecule type" value="Genomic_DNA"/>
</dbReference>
<dbReference type="InterPro" id="IPR015890">
    <property type="entry name" value="Chorismate_C"/>
</dbReference>
<dbReference type="SUPFAM" id="SSF56322">
    <property type="entry name" value="ADC synthase"/>
    <property type="match status" value="1"/>
</dbReference>
<dbReference type="PRINTS" id="PR00095">
    <property type="entry name" value="ANTSNTHASEI"/>
</dbReference>
<dbReference type="Pfam" id="PF04715">
    <property type="entry name" value="Anth_synt_I_N"/>
    <property type="match status" value="1"/>
</dbReference>
<dbReference type="InterPro" id="IPR010118">
    <property type="entry name" value="Para-NH2Bz/anthranilate_synth"/>
</dbReference>
<sequence length="490" mass="52863">MPRVEPSRGAFEALAAAAPPMARIPVAVAVTVDDPFTAYRRARDPTGGVYLGTTGGQSGRGYFATAPAAFTEVSAADGPALPALADVLADEELVRGDCEVPYPCGAVGWLSYDVVRDLEALPDSAVDDRALPRLQLATYDRVASWAEPRDDGPVELTVTACPRLDDHDSVGVAYEFAREHALELAREVTEGDPAVGDPPVQADSAAFESDCTRDSFAERVRTVKGYIRDGDTFQANISQRLSAPAAVHPVEAFDALRRVNPAPYSALVEFPGVDLVSASPELLLHRDGDDLVTEPIAGTRPRGDTPTEDERLAADLRADEKERAEHAMLVDLERNDLGKVSRFGSVEVTDYRRVDRYSEVMHLVSEVRGKLRERATLEDAIAAVFPGGTITGAPKPRTMEIIDEVEATRRGPYTGSIGIFGFDGRATLNIVIRTLVRNAEEYHLRVGAGIVHDSDPDSEYEETLDKGRALVTAVDEALGKRADLSVEGAR</sequence>
<dbReference type="PANTHER" id="PTHR11236">
    <property type="entry name" value="AMINOBENZOATE/ANTHRANILATE SYNTHASE"/>
    <property type="match status" value="1"/>
</dbReference>
<accession>A0ABU2FM24</accession>
<name>A0ABU2FM24_9EURY</name>
<keyword evidence="9" id="KW-0032">Aminotransferase</keyword>
<evidence type="ECO:0000256" key="1">
    <source>
        <dbReference type="ARBA" id="ARBA00004873"/>
    </source>
</evidence>
<gene>
    <name evidence="9" type="primary">pabB</name>
    <name evidence="9" type="ORF">NDI86_04345</name>
</gene>
<dbReference type="RefSeq" id="WP_310899178.1">
    <property type="nucleotide sequence ID" value="NZ_JAMQOS010000001.1"/>
</dbReference>
<dbReference type="InterPro" id="IPR006805">
    <property type="entry name" value="Anth_synth_I_N"/>
</dbReference>
<feature type="domain" description="Anthranilate synthase component I N-terminal" evidence="8">
    <location>
        <begin position="97"/>
        <end position="143"/>
    </location>
</feature>
<evidence type="ECO:0000259" key="7">
    <source>
        <dbReference type="Pfam" id="PF00425"/>
    </source>
</evidence>
<evidence type="ECO:0000256" key="3">
    <source>
        <dbReference type="ARBA" id="ARBA00012266"/>
    </source>
</evidence>
<dbReference type="EC" id="4.1.3.27" evidence="3"/>
<keyword evidence="5" id="KW-0057">Aromatic amino acid biosynthesis</keyword>
<keyword evidence="9" id="KW-0808">Transferase</keyword>
<evidence type="ECO:0000256" key="2">
    <source>
        <dbReference type="ARBA" id="ARBA00009562"/>
    </source>
</evidence>
<keyword evidence="10" id="KW-1185">Reference proteome</keyword>
<evidence type="ECO:0000313" key="9">
    <source>
        <dbReference type="EMBL" id="MDS0281342.1"/>
    </source>
</evidence>
<comment type="caution">
    <text evidence="9">The sequence shown here is derived from an EMBL/GenBank/DDBJ whole genome shotgun (WGS) entry which is preliminary data.</text>
</comment>
<comment type="catalytic activity">
    <reaction evidence="6">
        <text>chorismate + L-glutamine = anthranilate + pyruvate + L-glutamate + H(+)</text>
        <dbReference type="Rhea" id="RHEA:21732"/>
        <dbReference type="ChEBI" id="CHEBI:15361"/>
        <dbReference type="ChEBI" id="CHEBI:15378"/>
        <dbReference type="ChEBI" id="CHEBI:16567"/>
        <dbReference type="ChEBI" id="CHEBI:29748"/>
        <dbReference type="ChEBI" id="CHEBI:29985"/>
        <dbReference type="ChEBI" id="CHEBI:58359"/>
        <dbReference type="EC" id="4.1.3.27"/>
    </reaction>
</comment>
<evidence type="ECO:0000259" key="8">
    <source>
        <dbReference type="Pfam" id="PF04715"/>
    </source>
</evidence>
<evidence type="ECO:0000256" key="6">
    <source>
        <dbReference type="ARBA" id="ARBA00047683"/>
    </source>
</evidence>
<keyword evidence="4" id="KW-0028">Amino-acid biosynthesis</keyword>
<dbReference type="InterPro" id="IPR005801">
    <property type="entry name" value="ADC_synthase"/>
</dbReference>
<dbReference type="Proteomes" id="UP001268864">
    <property type="component" value="Unassembled WGS sequence"/>
</dbReference>
<keyword evidence="4" id="KW-0822">Tryptophan biosynthesis</keyword>
<dbReference type="NCBIfam" id="TIGR01824">
    <property type="entry name" value="PabB-clade2"/>
    <property type="match status" value="1"/>
</dbReference>
<dbReference type="PANTHER" id="PTHR11236:SF9">
    <property type="entry name" value="ANTHRANILATE SYNTHASE COMPONENT 1"/>
    <property type="match status" value="1"/>
</dbReference>
<comment type="similarity">
    <text evidence="2">Belongs to the anthranilate synthase component I family.</text>
</comment>
<reference evidence="9 10" key="1">
    <citation type="submission" date="2022-06" db="EMBL/GenBank/DDBJ databases">
        <title>Halomicroarcula sp. a new haloarchaeum isolate from saline soil.</title>
        <authorList>
            <person name="Strakova D."/>
            <person name="Galisteo C."/>
            <person name="Sanchez-Porro C."/>
            <person name="Ventosa A."/>
        </authorList>
    </citation>
    <scope>NUCLEOTIDE SEQUENCE [LARGE SCALE GENOMIC DNA]</scope>
    <source>
        <strain evidence="9 10">S3CR25-11</strain>
    </source>
</reference>
<dbReference type="InterPro" id="IPR019999">
    <property type="entry name" value="Anth_synth_I-like"/>
</dbReference>
<evidence type="ECO:0000256" key="5">
    <source>
        <dbReference type="ARBA" id="ARBA00023141"/>
    </source>
</evidence>
<dbReference type="Gene3D" id="3.60.120.10">
    <property type="entry name" value="Anthranilate synthase"/>
    <property type="match status" value="1"/>
</dbReference>
<protein>
    <recommendedName>
        <fullName evidence="3">anthranilate synthase</fullName>
        <ecNumber evidence="3">4.1.3.27</ecNumber>
    </recommendedName>
</protein>
<dbReference type="Pfam" id="PF00425">
    <property type="entry name" value="Chorismate_bind"/>
    <property type="match status" value="1"/>
</dbReference>
<comment type="pathway">
    <text evidence="1">Amino-acid biosynthesis; L-tryptophan biosynthesis; L-tryptophan from chorismate: step 1/5.</text>
</comment>
<organism evidence="9 10">
    <name type="scientific">Haloarcula onubensis</name>
    <dbReference type="NCBI Taxonomy" id="2950539"/>
    <lineage>
        <taxon>Archaea</taxon>
        <taxon>Methanobacteriati</taxon>
        <taxon>Methanobacteriota</taxon>
        <taxon>Stenosarchaea group</taxon>
        <taxon>Halobacteria</taxon>
        <taxon>Halobacteriales</taxon>
        <taxon>Haloarculaceae</taxon>
        <taxon>Haloarcula</taxon>
    </lineage>
</organism>
<feature type="domain" description="Chorismate-utilising enzyme C-terminal" evidence="7">
    <location>
        <begin position="213"/>
        <end position="466"/>
    </location>
</feature>
<proteinExistence type="inferred from homology"/>